<dbReference type="Pfam" id="PF00078">
    <property type="entry name" value="RVT_1"/>
    <property type="match status" value="1"/>
</dbReference>
<proteinExistence type="inferred from homology"/>
<dbReference type="InterPro" id="IPR000477">
    <property type="entry name" value="RT_dom"/>
</dbReference>
<feature type="domain" description="Reverse transcriptase" evidence="3">
    <location>
        <begin position="1"/>
        <end position="55"/>
    </location>
</feature>
<dbReference type="PANTHER" id="PTHR33064:SF37">
    <property type="entry name" value="RIBONUCLEASE H"/>
    <property type="match status" value="1"/>
</dbReference>
<sequence>MVVYLDDILVFSRDPALHEGHVRTVLQHLREHRLYAKLSKCEFHQRSVDFLGHRLSPDGVQMDPGKVAAVREWAAPRNRKDLQRFLGFANYYRTFIADYAHRTTPLTRLLRPKTPFSWDEEAEEAERQSCNILIPLDPLW</sequence>
<dbReference type="InterPro" id="IPR051320">
    <property type="entry name" value="Viral_Replic_Matur_Polypro"/>
</dbReference>
<evidence type="ECO:0000313" key="4">
    <source>
        <dbReference type="EMBL" id="CAI5799420.1"/>
    </source>
</evidence>
<accession>A0AA35PV94</accession>
<evidence type="ECO:0000313" key="5">
    <source>
        <dbReference type="Proteomes" id="UP001178461"/>
    </source>
</evidence>
<name>A0AA35PV94_9SAUR</name>
<dbReference type="Gene3D" id="3.30.70.270">
    <property type="match status" value="2"/>
</dbReference>
<organism evidence="4 5">
    <name type="scientific">Podarcis lilfordi</name>
    <name type="common">Lilford's wall lizard</name>
    <dbReference type="NCBI Taxonomy" id="74358"/>
    <lineage>
        <taxon>Eukaryota</taxon>
        <taxon>Metazoa</taxon>
        <taxon>Chordata</taxon>
        <taxon>Craniata</taxon>
        <taxon>Vertebrata</taxon>
        <taxon>Euteleostomi</taxon>
        <taxon>Lepidosauria</taxon>
        <taxon>Squamata</taxon>
        <taxon>Bifurcata</taxon>
        <taxon>Unidentata</taxon>
        <taxon>Episquamata</taxon>
        <taxon>Laterata</taxon>
        <taxon>Lacertibaenia</taxon>
        <taxon>Lacertidae</taxon>
        <taxon>Podarcis</taxon>
    </lineage>
</organism>
<dbReference type="InterPro" id="IPR043128">
    <property type="entry name" value="Rev_trsase/Diguanyl_cyclase"/>
</dbReference>
<evidence type="ECO:0000256" key="2">
    <source>
        <dbReference type="ARBA" id="ARBA00012180"/>
    </source>
</evidence>
<gene>
    <name evidence="4" type="ORF">PODLI_1B016678</name>
</gene>
<dbReference type="InterPro" id="IPR043502">
    <property type="entry name" value="DNA/RNA_pol_sf"/>
</dbReference>
<dbReference type="EC" id="3.1.26.4" evidence="2"/>
<evidence type="ECO:0000256" key="1">
    <source>
        <dbReference type="ARBA" id="ARBA00010879"/>
    </source>
</evidence>
<dbReference type="EMBL" id="OX395145">
    <property type="protein sequence ID" value="CAI5799420.1"/>
    <property type="molecule type" value="Genomic_DNA"/>
</dbReference>
<dbReference type="Proteomes" id="UP001178461">
    <property type="component" value="Chromosome W"/>
</dbReference>
<dbReference type="PANTHER" id="PTHR33064">
    <property type="entry name" value="POL PROTEIN"/>
    <property type="match status" value="1"/>
</dbReference>
<reference evidence="4" key="1">
    <citation type="submission" date="2022-12" db="EMBL/GenBank/DDBJ databases">
        <authorList>
            <person name="Alioto T."/>
            <person name="Alioto T."/>
            <person name="Gomez Garrido J."/>
        </authorList>
    </citation>
    <scope>NUCLEOTIDE SEQUENCE</scope>
</reference>
<keyword evidence="5" id="KW-1185">Reference proteome</keyword>
<dbReference type="AlphaFoldDB" id="A0AA35PV94"/>
<protein>
    <recommendedName>
        <fullName evidence="2">ribonuclease H</fullName>
        <ecNumber evidence="2">3.1.26.4</ecNumber>
    </recommendedName>
</protein>
<dbReference type="PROSITE" id="PS50878">
    <property type="entry name" value="RT_POL"/>
    <property type="match status" value="1"/>
</dbReference>
<dbReference type="SUPFAM" id="SSF56672">
    <property type="entry name" value="DNA/RNA polymerases"/>
    <property type="match status" value="1"/>
</dbReference>
<comment type="similarity">
    <text evidence="1">Belongs to the beta type-B retroviral polymerase family. HERV class-II K(HML-2) pol subfamily.</text>
</comment>
<evidence type="ECO:0000259" key="3">
    <source>
        <dbReference type="PROSITE" id="PS50878"/>
    </source>
</evidence>
<dbReference type="GO" id="GO:0004523">
    <property type="term" value="F:RNA-DNA hybrid ribonuclease activity"/>
    <property type="evidence" value="ECO:0007669"/>
    <property type="project" value="UniProtKB-EC"/>
</dbReference>
<dbReference type="FunFam" id="3.30.70.270:FF:000020">
    <property type="entry name" value="Transposon Tf2-6 polyprotein-like Protein"/>
    <property type="match status" value="1"/>
</dbReference>